<feature type="region of interest" description="Disordered" evidence="2">
    <location>
        <begin position="1"/>
        <end position="45"/>
    </location>
</feature>
<dbReference type="PIRSF" id="PIRSF000443">
    <property type="entry name" value="Homoser_Ac_trans"/>
    <property type="match status" value="1"/>
</dbReference>
<dbReference type="PANTHER" id="PTHR32268">
    <property type="entry name" value="HOMOSERINE O-ACETYLTRANSFERASE"/>
    <property type="match status" value="1"/>
</dbReference>
<feature type="domain" description="AB hydrolase-1" evidence="3">
    <location>
        <begin position="67"/>
        <end position="377"/>
    </location>
</feature>
<proteinExistence type="inferred from homology"/>
<reference evidence="4" key="1">
    <citation type="submission" date="2020-05" db="EMBL/GenBank/DDBJ databases">
        <authorList>
            <person name="Chiriac C."/>
            <person name="Salcher M."/>
            <person name="Ghai R."/>
            <person name="Kavagutti S V."/>
        </authorList>
    </citation>
    <scope>NUCLEOTIDE SEQUENCE</scope>
</reference>
<dbReference type="Pfam" id="PF00561">
    <property type="entry name" value="Abhydrolase_1"/>
    <property type="match status" value="1"/>
</dbReference>
<dbReference type="AlphaFoldDB" id="A0A6J6TCZ8"/>
<dbReference type="SUPFAM" id="SSF53474">
    <property type="entry name" value="alpha/beta-Hydrolases"/>
    <property type="match status" value="1"/>
</dbReference>
<dbReference type="GO" id="GO:0004414">
    <property type="term" value="F:homoserine O-acetyltransferase activity"/>
    <property type="evidence" value="ECO:0007669"/>
    <property type="project" value="TreeGrafter"/>
</dbReference>
<dbReference type="Gene3D" id="3.40.50.1820">
    <property type="entry name" value="alpha/beta hydrolase"/>
    <property type="match status" value="1"/>
</dbReference>
<dbReference type="NCBIfam" id="TIGR01392">
    <property type="entry name" value="homoserO_Ac_trn"/>
    <property type="match status" value="1"/>
</dbReference>
<evidence type="ECO:0000313" key="4">
    <source>
        <dbReference type="EMBL" id="CAB4744715.1"/>
    </source>
</evidence>
<protein>
    <submittedName>
        <fullName evidence="4">Unannotated protein</fullName>
    </submittedName>
</protein>
<dbReference type="NCBIfam" id="NF001209">
    <property type="entry name" value="PRK00175.1"/>
    <property type="match status" value="1"/>
</dbReference>
<evidence type="ECO:0000256" key="1">
    <source>
        <dbReference type="ARBA" id="ARBA00022679"/>
    </source>
</evidence>
<keyword evidence="1" id="KW-0808">Transferase</keyword>
<evidence type="ECO:0000259" key="3">
    <source>
        <dbReference type="Pfam" id="PF00561"/>
    </source>
</evidence>
<dbReference type="InterPro" id="IPR008220">
    <property type="entry name" value="HAT_MetX-like"/>
</dbReference>
<dbReference type="InterPro" id="IPR000073">
    <property type="entry name" value="AB_hydrolase_1"/>
</dbReference>
<evidence type="ECO:0000256" key="2">
    <source>
        <dbReference type="SAM" id="MobiDB-lite"/>
    </source>
</evidence>
<organism evidence="4">
    <name type="scientific">freshwater metagenome</name>
    <dbReference type="NCBI Taxonomy" id="449393"/>
    <lineage>
        <taxon>unclassified sequences</taxon>
        <taxon>metagenomes</taxon>
        <taxon>ecological metagenomes</taxon>
    </lineage>
</organism>
<dbReference type="Gene3D" id="1.10.1740.110">
    <property type="match status" value="1"/>
</dbReference>
<dbReference type="HAMAP" id="MF_00296">
    <property type="entry name" value="MetX_acyltransf"/>
    <property type="match status" value="1"/>
</dbReference>
<dbReference type="PRINTS" id="PR00111">
    <property type="entry name" value="ABHYDROLASE"/>
</dbReference>
<name>A0A6J6TCZ8_9ZZZZ</name>
<dbReference type="GO" id="GO:0009086">
    <property type="term" value="P:methionine biosynthetic process"/>
    <property type="evidence" value="ECO:0007669"/>
    <property type="project" value="TreeGrafter"/>
</dbReference>
<gene>
    <name evidence="4" type="ORF">UFOPK2766_01292</name>
</gene>
<dbReference type="PANTHER" id="PTHR32268:SF11">
    <property type="entry name" value="HOMOSERINE O-ACETYLTRANSFERASE"/>
    <property type="match status" value="1"/>
</dbReference>
<accession>A0A6J6TCZ8</accession>
<dbReference type="GO" id="GO:0009092">
    <property type="term" value="P:homoserine metabolic process"/>
    <property type="evidence" value="ECO:0007669"/>
    <property type="project" value="TreeGrafter"/>
</dbReference>
<dbReference type="InterPro" id="IPR029058">
    <property type="entry name" value="AB_hydrolase_fold"/>
</dbReference>
<sequence>MTSEPLQPKPQDSHPSTVASGSVRAQDGRRFHSVGNGRGFRPEGGQPLHKVDLAYETWGSLNAEASNAVLICHALTGDSHATGRSDSSHPDVGWWEALIGPGLAVNTDELFVVCPNVLGGCQGSTGPASLDPLTGLPYGSKFPVVTIRDMVRTQASLATALGVRRWHCVIGGSMGGMQALEWAIMYPDRVRSMVLASSTAQASAQQIAWSHIGRSAIEADPAFHGGDYYGEGLGLGPQRGLAVARMAAQITYRSDQEFSERFDRRSDKQLEFRLDQLFAVESYLEYHGQKLVKRFDANSYLRLNRAMDLHDVGRNRNGVSAALARVHAPALVASVTSDTLYPPDQQQRLHQGLLDAGKNSTWLEIESKCGHDGFLVETAQLASPIAEFLEEHA</sequence>
<dbReference type="EMBL" id="CAEZYU010000056">
    <property type="protein sequence ID" value="CAB4744715.1"/>
    <property type="molecule type" value="Genomic_DNA"/>
</dbReference>